<protein>
    <submittedName>
        <fullName evidence="5">WYL domain-containing protein</fullName>
    </submittedName>
</protein>
<dbReference type="Pfam" id="PF13280">
    <property type="entry name" value="WYL"/>
    <property type="match status" value="1"/>
</dbReference>
<dbReference type="InterPro" id="IPR001034">
    <property type="entry name" value="DeoR_HTH"/>
</dbReference>
<dbReference type="PROSITE" id="PS52050">
    <property type="entry name" value="WYL"/>
    <property type="match status" value="1"/>
</dbReference>
<dbReference type="Proteomes" id="UP001499843">
    <property type="component" value="Unassembled WGS sequence"/>
</dbReference>
<accession>A0ABP5PW05</accession>
<comment type="caution">
    <text evidence="5">The sequence shown here is derived from an EMBL/GenBank/DDBJ whole genome shotgun (WGS) entry which is preliminary data.</text>
</comment>
<dbReference type="PROSITE" id="PS51000">
    <property type="entry name" value="HTH_DEOR_2"/>
    <property type="match status" value="1"/>
</dbReference>
<dbReference type="Pfam" id="PF08279">
    <property type="entry name" value="HTH_11"/>
    <property type="match status" value="1"/>
</dbReference>
<evidence type="ECO:0000256" key="1">
    <source>
        <dbReference type="ARBA" id="ARBA00023015"/>
    </source>
</evidence>
<dbReference type="InterPro" id="IPR051534">
    <property type="entry name" value="CBASS_pafABC_assoc_protein"/>
</dbReference>
<feature type="region of interest" description="Disordered" evidence="3">
    <location>
        <begin position="330"/>
        <end position="354"/>
    </location>
</feature>
<keyword evidence="1" id="KW-0805">Transcription regulation</keyword>
<evidence type="ECO:0000256" key="2">
    <source>
        <dbReference type="ARBA" id="ARBA00023163"/>
    </source>
</evidence>
<dbReference type="InterPro" id="IPR026881">
    <property type="entry name" value="WYL_dom"/>
</dbReference>
<dbReference type="Gene3D" id="1.10.10.10">
    <property type="entry name" value="Winged helix-like DNA-binding domain superfamily/Winged helix DNA-binding domain"/>
    <property type="match status" value="1"/>
</dbReference>
<sequence length="354" mass="38157">MTAFGENIGAIMAATSARALKLLSIFGVGATLTAGELASRLGTSVRTVRRDIDTLRDLGYEIEAVRGAGGGYRLGRATRLPPVVFDEDQAVATAVALQTVPAVLSGIRENAARALATLHQAMPARGRLHAEAFTVSSARNYWEFPAPPIDAEAVRAVGSAINRRHLVRLDYTGDREPVTLTLEPHDLVVWAARWYLVAFDPDAGRWRAMRVDRVRPHPPTHTPFDRRDLPHGDPVAFVMTAHDRGDAAAEWPCRGSAVLALPASTVARFAPGGSTVEYDTETTCRLTLGAWSWPGVAGLLLTFDADMTDIEPAGLRQALHSLRARISRGLEPVSSPTTGRGWSPPLRPSTATPR</sequence>
<evidence type="ECO:0000259" key="4">
    <source>
        <dbReference type="PROSITE" id="PS51000"/>
    </source>
</evidence>
<reference evidence="6" key="1">
    <citation type="journal article" date="2019" name="Int. J. Syst. Evol. Microbiol.">
        <title>The Global Catalogue of Microorganisms (GCM) 10K type strain sequencing project: providing services to taxonomists for standard genome sequencing and annotation.</title>
        <authorList>
            <consortium name="The Broad Institute Genomics Platform"/>
            <consortium name="The Broad Institute Genome Sequencing Center for Infectious Disease"/>
            <person name="Wu L."/>
            <person name="Ma J."/>
        </authorList>
    </citation>
    <scope>NUCLEOTIDE SEQUENCE [LARGE SCALE GENOMIC DNA]</scope>
    <source>
        <strain evidence="6">JCM 16114</strain>
    </source>
</reference>
<dbReference type="InterPro" id="IPR036390">
    <property type="entry name" value="WH_DNA-bd_sf"/>
</dbReference>
<dbReference type="EMBL" id="BAAAQX010000045">
    <property type="protein sequence ID" value="GAA2214928.1"/>
    <property type="molecule type" value="Genomic_DNA"/>
</dbReference>
<dbReference type="SUPFAM" id="SSF46785">
    <property type="entry name" value="Winged helix' DNA-binding domain"/>
    <property type="match status" value="1"/>
</dbReference>
<dbReference type="InterPro" id="IPR013196">
    <property type="entry name" value="HTH_11"/>
</dbReference>
<evidence type="ECO:0000256" key="3">
    <source>
        <dbReference type="SAM" id="MobiDB-lite"/>
    </source>
</evidence>
<name>A0ABP5PW05_9ACTN</name>
<dbReference type="PANTHER" id="PTHR34580:SF3">
    <property type="entry name" value="PROTEIN PAFB"/>
    <property type="match status" value="1"/>
</dbReference>
<proteinExistence type="predicted"/>
<dbReference type="PANTHER" id="PTHR34580">
    <property type="match status" value="1"/>
</dbReference>
<feature type="domain" description="HTH deoR-type" evidence="4">
    <location>
        <begin position="15"/>
        <end position="73"/>
    </location>
</feature>
<organism evidence="5 6">
    <name type="scientific">Nonomuraea monospora</name>
    <dbReference type="NCBI Taxonomy" id="568818"/>
    <lineage>
        <taxon>Bacteria</taxon>
        <taxon>Bacillati</taxon>
        <taxon>Actinomycetota</taxon>
        <taxon>Actinomycetes</taxon>
        <taxon>Streptosporangiales</taxon>
        <taxon>Streptosporangiaceae</taxon>
        <taxon>Nonomuraea</taxon>
    </lineage>
</organism>
<evidence type="ECO:0000313" key="6">
    <source>
        <dbReference type="Proteomes" id="UP001499843"/>
    </source>
</evidence>
<keyword evidence="2" id="KW-0804">Transcription</keyword>
<evidence type="ECO:0000313" key="5">
    <source>
        <dbReference type="EMBL" id="GAA2214928.1"/>
    </source>
</evidence>
<keyword evidence="6" id="KW-1185">Reference proteome</keyword>
<dbReference type="InterPro" id="IPR036388">
    <property type="entry name" value="WH-like_DNA-bd_sf"/>
</dbReference>
<gene>
    <name evidence="5" type="ORF">GCM10009850_103950</name>
</gene>